<proteinExistence type="predicted"/>
<sequence>MTCKMNWDEILVSTLGTWNGSLQPTASFLMNFTYETLGAKELVLNCSNAYSDISLSAYLFVDNVCFSPDPIFDRQFAKYHKPMVVLQSVRVKLVTRTVILCTTHKPTFEWSISVYSRDGAKLSSYTNFQQPNVDYLTIERASSSQACTGWR</sequence>
<name>A0A2T7PYK9_POMCA</name>
<dbReference type="OrthoDB" id="6084557at2759"/>
<evidence type="ECO:0000313" key="1">
    <source>
        <dbReference type="EMBL" id="PVD38504.1"/>
    </source>
</evidence>
<dbReference type="EMBL" id="PZQS01000001">
    <property type="protein sequence ID" value="PVD38504.1"/>
    <property type="molecule type" value="Genomic_DNA"/>
</dbReference>
<organism evidence="1 2">
    <name type="scientific">Pomacea canaliculata</name>
    <name type="common">Golden apple snail</name>
    <dbReference type="NCBI Taxonomy" id="400727"/>
    <lineage>
        <taxon>Eukaryota</taxon>
        <taxon>Metazoa</taxon>
        <taxon>Spiralia</taxon>
        <taxon>Lophotrochozoa</taxon>
        <taxon>Mollusca</taxon>
        <taxon>Gastropoda</taxon>
        <taxon>Caenogastropoda</taxon>
        <taxon>Architaenioglossa</taxon>
        <taxon>Ampullarioidea</taxon>
        <taxon>Ampullariidae</taxon>
        <taxon>Pomacea</taxon>
    </lineage>
</organism>
<dbReference type="AlphaFoldDB" id="A0A2T7PYK9"/>
<accession>A0A2T7PYK9</accession>
<evidence type="ECO:0000313" key="2">
    <source>
        <dbReference type="Proteomes" id="UP000245119"/>
    </source>
</evidence>
<protein>
    <submittedName>
        <fullName evidence="1">Uncharacterized protein</fullName>
    </submittedName>
</protein>
<dbReference type="Proteomes" id="UP000245119">
    <property type="component" value="Linkage Group LG1"/>
</dbReference>
<gene>
    <name evidence="1" type="ORF">C0Q70_01119</name>
</gene>
<keyword evidence="2" id="KW-1185">Reference proteome</keyword>
<reference evidence="1 2" key="1">
    <citation type="submission" date="2018-04" db="EMBL/GenBank/DDBJ databases">
        <title>The genome of golden apple snail Pomacea canaliculata provides insight into stress tolerance and invasive adaptation.</title>
        <authorList>
            <person name="Liu C."/>
            <person name="Liu B."/>
            <person name="Ren Y."/>
            <person name="Zhang Y."/>
            <person name="Wang H."/>
            <person name="Li S."/>
            <person name="Jiang F."/>
            <person name="Yin L."/>
            <person name="Zhang G."/>
            <person name="Qian W."/>
            <person name="Fan W."/>
        </authorList>
    </citation>
    <scope>NUCLEOTIDE SEQUENCE [LARGE SCALE GENOMIC DNA]</scope>
    <source>
        <strain evidence="1">SZHN2017</strain>
        <tissue evidence="1">Muscle</tissue>
    </source>
</reference>
<comment type="caution">
    <text evidence="1">The sequence shown here is derived from an EMBL/GenBank/DDBJ whole genome shotgun (WGS) entry which is preliminary data.</text>
</comment>